<comment type="caution">
    <text evidence="5">The sequence shown here is derived from an EMBL/GenBank/DDBJ whole genome shotgun (WGS) entry which is preliminary data.</text>
</comment>
<comment type="similarity">
    <text evidence="1">Belongs to the peptidase C48 family.</text>
</comment>
<dbReference type="SUPFAM" id="SSF54001">
    <property type="entry name" value="Cysteine proteinases"/>
    <property type="match status" value="1"/>
</dbReference>
<keyword evidence="3" id="KW-0378">Hydrolase</keyword>
<dbReference type="Proteomes" id="UP001160148">
    <property type="component" value="Unassembled WGS sequence"/>
</dbReference>
<dbReference type="InterPro" id="IPR011011">
    <property type="entry name" value="Znf_FYVE_PHD"/>
</dbReference>
<evidence type="ECO:0000256" key="1">
    <source>
        <dbReference type="ARBA" id="ARBA00005234"/>
    </source>
</evidence>
<dbReference type="PROSITE" id="PS50600">
    <property type="entry name" value="ULP_PROTEASE"/>
    <property type="match status" value="1"/>
</dbReference>
<evidence type="ECO:0000313" key="5">
    <source>
        <dbReference type="EMBL" id="CAI6352909.1"/>
    </source>
</evidence>
<protein>
    <recommendedName>
        <fullName evidence="4">Ubiquitin-like protease family profile domain-containing protein</fullName>
    </recommendedName>
</protein>
<proteinExistence type="inferred from homology"/>
<evidence type="ECO:0000313" key="6">
    <source>
        <dbReference type="Proteomes" id="UP001160148"/>
    </source>
</evidence>
<dbReference type="InterPro" id="IPR038765">
    <property type="entry name" value="Papain-like_cys_pep_sf"/>
</dbReference>
<sequence>MKTIIVPENGLLVMPLQVRGNHWVIMFADFENHKFYFFDPYETMEYNKCRHTFVNILGQLKKNHVYGEVGKVWPKLDFQKFSKYPKQPHTDFYNCGVYVLYFAECILKNKFENVKFNEAFCPIVYREVLKDLLLEESDFMRDICLCCGRTDKQHRHIEEDNVDWVQCDACNRWIIVQCMKDAEQILDIDGNFECLLCISYSKRLQSKY</sequence>
<reference evidence="5 6" key="1">
    <citation type="submission" date="2023-01" db="EMBL/GenBank/DDBJ databases">
        <authorList>
            <person name="Whitehead M."/>
        </authorList>
    </citation>
    <scope>NUCLEOTIDE SEQUENCE [LARGE SCALE GENOMIC DNA]</scope>
</reference>
<dbReference type="AlphaFoldDB" id="A0AAV0WAP0"/>
<dbReference type="Gene3D" id="3.40.395.10">
    <property type="entry name" value="Adenoviral Proteinase, Chain A"/>
    <property type="match status" value="1"/>
</dbReference>
<evidence type="ECO:0000256" key="2">
    <source>
        <dbReference type="ARBA" id="ARBA00022670"/>
    </source>
</evidence>
<dbReference type="Pfam" id="PF02902">
    <property type="entry name" value="Peptidase_C48"/>
    <property type="match status" value="1"/>
</dbReference>
<name>A0AAV0WAP0_9HEMI</name>
<dbReference type="GO" id="GO:0006508">
    <property type="term" value="P:proteolysis"/>
    <property type="evidence" value="ECO:0007669"/>
    <property type="project" value="UniProtKB-KW"/>
</dbReference>
<dbReference type="InterPro" id="IPR003653">
    <property type="entry name" value="Peptidase_C48_C"/>
</dbReference>
<keyword evidence="2" id="KW-0645">Protease</keyword>
<organism evidence="5 6">
    <name type="scientific">Macrosiphum euphorbiae</name>
    <name type="common">potato aphid</name>
    <dbReference type="NCBI Taxonomy" id="13131"/>
    <lineage>
        <taxon>Eukaryota</taxon>
        <taxon>Metazoa</taxon>
        <taxon>Ecdysozoa</taxon>
        <taxon>Arthropoda</taxon>
        <taxon>Hexapoda</taxon>
        <taxon>Insecta</taxon>
        <taxon>Pterygota</taxon>
        <taxon>Neoptera</taxon>
        <taxon>Paraneoptera</taxon>
        <taxon>Hemiptera</taxon>
        <taxon>Sternorrhyncha</taxon>
        <taxon>Aphidomorpha</taxon>
        <taxon>Aphidoidea</taxon>
        <taxon>Aphididae</taxon>
        <taxon>Macrosiphini</taxon>
        <taxon>Macrosiphum</taxon>
    </lineage>
</organism>
<accession>A0AAV0WAP0</accession>
<feature type="domain" description="Ubiquitin-like protease family profile" evidence="4">
    <location>
        <begin position="1"/>
        <end position="106"/>
    </location>
</feature>
<dbReference type="GO" id="GO:0008234">
    <property type="term" value="F:cysteine-type peptidase activity"/>
    <property type="evidence" value="ECO:0007669"/>
    <property type="project" value="InterPro"/>
</dbReference>
<evidence type="ECO:0000256" key="3">
    <source>
        <dbReference type="ARBA" id="ARBA00022801"/>
    </source>
</evidence>
<keyword evidence="6" id="KW-1185">Reference proteome</keyword>
<dbReference type="SUPFAM" id="SSF57903">
    <property type="entry name" value="FYVE/PHD zinc finger"/>
    <property type="match status" value="1"/>
</dbReference>
<dbReference type="EMBL" id="CARXXK010000002">
    <property type="protein sequence ID" value="CAI6352909.1"/>
    <property type="molecule type" value="Genomic_DNA"/>
</dbReference>
<gene>
    <name evidence="5" type="ORF">MEUPH1_LOCUS9099</name>
</gene>
<evidence type="ECO:0000259" key="4">
    <source>
        <dbReference type="PROSITE" id="PS50600"/>
    </source>
</evidence>